<dbReference type="Proteomes" id="UP000568050">
    <property type="component" value="Unassembled WGS sequence"/>
</dbReference>
<dbReference type="RefSeq" id="WP_183375052.1">
    <property type="nucleotide sequence ID" value="NZ_CBCSFZ010000030.1"/>
</dbReference>
<comment type="caution">
    <text evidence="2">The sequence shown here is derived from an EMBL/GenBank/DDBJ whole genome shotgun (WGS) entry which is preliminary data.</text>
</comment>
<gene>
    <name evidence="2" type="ORF">FHX50_001007</name>
</gene>
<dbReference type="PANTHER" id="PTHR30399:SF1">
    <property type="entry name" value="UTP PYROPHOSPHATASE"/>
    <property type="match status" value="1"/>
</dbReference>
<dbReference type="CDD" id="cd07344">
    <property type="entry name" value="M48_yhfN_like"/>
    <property type="match status" value="1"/>
</dbReference>
<dbReference type="InterPro" id="IPR053136">
    <property type="entry name" value="UTP_pyrophosphatase-like"/>
</dbReference>
<evidence type="ECO:0000259" key="1">
    <source>
        <dbReference type="Pfam" id="PF01863"/>
    </source>
</evidence>
<name>A0A839QV83_9MICO</name>
<dbReference type="InterPro" id="IPR002725">
    <property type="entry name" value="YgjP-like_metallopeptidase"/>
</dbReference>
<dbReference type="AlphaFoldDB" id="A0A839QV83"/>
<keyword evidence="3" id="KW-1185">Reference proteome</keyword>
<accession>A0A839QV83</accession>
<feature type="domain" description="YgjP-like metallopeptidase" evidence="1">
    <location>
        <begin position="118"/>
        <end position="176"/>
    </location>
</feature>
<sequence>MPRSRRVLSRDLVRSSATRRTELVQFADIDEPILVTRSKRRRRTIGARRVGGRMELQIPWGLSAAEEHRWALHMLERAEQSRHRVAPSSDDDLLARARELARRYLPPGTDGPVSVRWVSNQGSRWGSCSTLERTIRLSDQLQGMPRFVQDAVLVHELAHLVEANHSPAFWAIADSFEHAEKAKGFLEGVAYAQSLPPSDF</sequence>
<dbReference type="PANTHER" id="PTHR30399">
    <property type="entry name" value="UNCHARACTERIZED PROTEIN YGJP"/>
    <property type="match status" value="1"/>
</dbReference>
<evidence type="ECO:0000313" key="2">
    <source>
        <dbReference type="EMBL" id="MBB3022759.1"/>
    </source>
</evidence>
<organism evidence="2 3">
    <name type="scientific">Helcobacillus massiliensis</name>
    <dbReference type="NCBI Taxonomy" id="521392"/>
    <lineage>
        <taxon>Bacteria</taxon>
        <taxon>Bacillati</taxon>
        <taxon>Actinomycetota</taxon>
        <taxon>Actinomycetes</taxon>
        <taxon>Micrococcales</taxon>
        <taxon>Dermabacteraceae</taxon>
        <taxon>Helcobacillus</taxon>
    </lineage>
</organism>
<dbReference type="Pfam" id="PF01863">
    <property type="entry name" value="YgjP-like"/>
    <property type="match status" value="1"/>
</dbReference>
<dbReference type="Gene3D" id="3.30.2010.10">
    <property type="entry name" value="Metalloproteases ('zincins'), catalytic domain"/>
    <property type="match status" value="1"/>
</dbReference>
<proteinExistence type="predicted"/>
<reference evidence="2 3" key="1">
    <citation type="submission" date="2020-08" db="EMBL/GenBank/DDBJ databases">
        <title>Sequencing the genomes of 1000 actinobacteria strains.</title>
        <authorList>
            <person name="Klenk H.-P."/>
        </authorList>
    </citation>
    <scope>NUCLEOTIDE SEQUENCE [LARGE SCALE GENOMIC DNA]</scope>
    <source>
        <strain evidence="2 3">DSM 23040</strain>
    </source>
</reference>
<dbReference type="EMBL" id="JACHWP010000001">
    <property type="protein sequence ID" value="MBB3022759.1"/>
    <property type="molecule type" value="Genomic_DNA"/>
</dbReference>
<evidence type="ECO:0000313" key="3">
    <source>
        <dbReference type="Proteomes" id="UP000568050"/>
    </source>
</evidence>
<protein>
    <recommendedName>
        <fullName evidence="1">YgjP-like metallopeptidase domain-containing protein</fullName>
    </recommendedName>
</protein>